<reference evidence="2 3" key="1">
    <citation type="journal article" date="2019" name="Genome Biol. Evol.">
        <title>Genomic Plasticity Mediated by Transposable Elements in the Plant Pathogenic Fungus Colletotrichum higginsianum.</title>
        <authorList>
            <person name="Tsushima A."/>
            <person name="Gan P."/>
            <person name="Kumakura N."/>
            <person name="Narusaka M."/>
            <person name="Takano Y."/>
            <person name="Narusaka Y."/>
            <person name="Shirasu K."/>
        </authorList>
    </citation>
    <scope>NUCLEOTIDE SEQUENCE [LARGE SCALE GENOMIC DNA]</scope>
    <source>
        <strain evidence="2 3">MAFF305635-RFP</strain>
    </source>
</reference>
<sequence>MAYDRDEFVRLLTDYYNFCNRVFWNATVVQAPAGGWPSINQETLAALKRNDTVIDLLRHIPYVNYREGDSSLAPFLMKDTPVTDYRSGDLQKKIREGRIEGIAAPITGQDPPIPPSCAAIAISPGRNGYEVILDTDDGYVYWGDADGQHDEHAPALNGTLKERFGGDPANEWRLAGFNVYEPADFFELCKERYRELSWIGLGPEYMSVMRRNMNWEYESEPDSDSDPEDDFSHNKIARKMKKAGWPGDGEGHDWDRTRFENLLDQGNDAEE</sequence>
<gene>
    <name evidence="2" type="ORF">CH35J_000099</name>
</gene>
<organism evidence="2 3">
    <name type="scientific">Colletotrichum higginsianum</name>
    <dbReference type="NCBI Taxonomy" id="80884"/>
    <lineage>
        <taxon>Eukaryota</taxon>
        <taxon>Fungi</taxon>
        <taxon>Dikarya</taxon>
        <taxon>Ascomycota</taxon>
        <taxon>Pezizomycotina</taxon>
        <taxon>Sordariomycetes</taxon>
        <taxon>Hypocreomycetidae</taxon>
        <taxon>Glomerellales</taxon>
        <taxon>Glomerellaceae</taxon>
        <taxon>Colletotrichum</taxon>
        <taxon>Colletotrichum destructivum species complex</taxon>
    </lineage>
</organism>
<comment type="caution">
    <text evidence="2">The sequence shown here is derived from an EMBL/GenBank/DDBJ whole genome shotgun (WGS) entry which is preliminary data.</text>
</comment>
<proteinExistence type="predicted"/>
<evidence type="ECO:0008006" key="4">
    <source>
        <dbReference type="Google" id="ProtNLM"/>
    </source>
</evidence>
<dbReference type="AlphaFoldDB" id="A0A4T0WL83"/>
<dbReference type="EMBL" id="MWPZ01000001">
    <property type="protein sequence ID" value="TID07465.1"/>
    <property type="molecule type" value="Genomic_DNA"/>
</dbReference>
<protein>
    <recommendedName>
        <fullName evidence="4">Alpha beta hydrolase fold protein</fullName>
    </recommendedName>
</protein>
<feature type="compositionally biased region" description="Acidic residues" evidence="1">
    <location>
        <begin position="217"/>
        <end position="229"/>
    </location>
</feature>
<name>A0A4T0WL83_9PEZI</name>
<evidence type="ECO:0000313" key="3">
    <source>
        <dbReference type="Proteomes" id="UP000305883"/>
    </source>
</evidence>
<evidence type="ECO:0000313" key="2">
    <source>
        <dbReference type="EMBL" id="TID07465.1"/>
    </source>
</evidence>
<evidence type="ECO:0000256" key="1">
    <source>
        <dbReference type="SAM" id="MobiDB-lite"/>
    </source>
</evidence>
<dbReference type="Proteomes" id="UP000305883">
    <property type="component" value="Unassembled WGS sequence"/>
</dbReference>
<accession>A0A4T0WL83</accession>
<dbReference type="OrthoDB" id="5343383at2759"/>
<feature type="region of interest" description="Disordered" evidence="1">
    <location>
        <begin position="217"/>
        <end position="271"/>
    </location>
</feature>
<feature type="compositionally biased region" description="Basic and acidic residues" evidence="1">
    <location>
        <begin position="249"/>
        <end position="261"/>
    </location>
</feature>